<feature type="non-terminal residue" evidence="2">
    <location>
        <position position="1"/>
    </location>
</feature>
<reference evidence="2" key="1">
    <citation type="submission" date="2021-02" db="EMBL/GenBank/DDBJ databases">
        <authorList>
            <person name="Nowell W R."/>
        </authorList>
    </citation>
    <scope>NUCLEOTIDE SEQUENCE</scope>
</reference>
<dbReference type="EMBL" id="CAJNOK010062363">
    <property type="protein sequence ID" value="CAF1640770.1"/>
    <property type="molecule type" value="Genomic_DNA"/>
</dbReference>
<feature type="region of interest" description="Disordered" evidence="1">
    <location>
        <begin position="1"/>
        <end position="32"/>
    </location>
</feature>
<gene>
    <name evidence="2" type="ORF">OVA965_LOCUS44271</name>
    <name evidence="3" type="ORF">TMI583_LOCUS46966</name>
</gene>
<feature type="compositionally biased region" description="Low complexity" evidence="1">
    <location>
        <begin position="1"/>
        <end position="13"/>
    </location>
</feature>
<dbReference type="Proteomes" id="UP000682733">
    <property type="component" value="Unassembled WGS sequence"/>
</dbReference>
<evidence type="ECO:0000256" key="1">
    <source>
        <dbReference type="SAM" id="MobiDB-lite"/>
    </source>
</evidence>
<name>A0A8S2G6W0_9BILA</name>
<evidence type="ECO:0000313" key="4">
    <source>
        <dbReference type="Proteomes" id="UP000677228"/>
    </source>
</evidence>
<dbReference type="EMBL" id="CAJOBA010089215">
    <property type="protein sequence ID" value="CAF4476878.1"/>
    <property type="molecule type" value="Genomic_DNA"/>
</dbReference>
<comment type="caution">
    <text evidence="2">The sequence shown here is derived from an EMBL/GenBank/DDBJ whole genome shotgun (WGS) entry which is preliminary data.</text>
</comment>
<dbReference type="Proteomes" id="UP000677228">
    <property type="component" value="Unassembled WGS sequence"/>
</dbReference>
<organism evidence="2 4">
    <name type="scientific">Didymodactylos carnosus</name>
    <dbReference type="NCBI Taxonomy" id="1234261"/>
    <lineage>
        <taxon>Eukaryota</taxon>
        <taxon>Metazoa</taxon>
        <taxon>Spiralia</taxon>
        <taxon>Gnathifera</taxon>
        <taxon>Rotifera</taxon>
        <taxon>Eurotatoria</taxon>
        <taxon>Bdelloidea</taxon>
        <taxon>Philodinida</taxon>
        <taxon>Philodinidae</taxon>
        <taxon>Didymodactylos</taxon>
    </lineage>
</organism>
<dbReference type="Gene3D" id="3.30.1110.10">
    <property type="match status" value="1"/>
</dbReference>
<sequence>PSSATVQRTSSSSIFNTITEKKSTENDPVSSQTPILSDGTFFGIGNPLLDITATVDPIVLREYKLKANDAIIALEEHEGL</sequence>
<dbReference type="AlphaFoldDB" id="A0A8S2G6W0"/>
<evidence type="ECO:0000313" key="2">
    <source>
        <dbReference type="EMBL" id="CAF1640770.1"/>
    </source>
</evidence>
<evidence type="ECO:0000313" key="3">
    <source>
        <dbReference type="EMBL" id="CAF4476878.1"/>
    </source>
</evidence>
<proteinExistence type="predicted"/>
<protein>
    <submittedName>
        <fullName evidence="2">Uncharacterized protein</fullName>
    </submittedName>
</protein>
<accession>A0A8S2G6W0</accession>